<dbReference type="InterPro" id="IPR036390">
    <property type="entry name" value="WH_DNA-bd_sf"/>
</dbReference>
<keyword evidence="3" id="KW-0804">Transcription</keyword>
<evidence type="ECO:0000313" key="7">
    <source>
        <dbReference type="Proteomes" id="UP000435802"/>
    </source>
</evidence>
<feature type="compositionally biased region" description="Basic residues" evidence="4">
    <location>
        <begin position="1"/>
        <end position="18"/>
    </location>
</feature>
<dbReference type="GO" id="GO:0003700">
    <property type="term" value="F:DNA-binding transcription factor activity"/>
    <property type="evidence" value="ECO:0007669"/>
    <property type="project" value="InterPro"/>
</dbReference>
<reference evidence="6 7" key="1">
    <citation type="submission" date="2019-12" db="EMBL/GenBank/DDBJ databases">
        <title>Shinella kummerowiae sp. nov., a symbiotic bacterium isolated from root nodules of the herbal legume Kummerowia stipulacea.</title>
        <authorList>
            <person name="Gao J."/>
        </authorList>
    </citation>
    <scope>NUCLEOTIDE SEQUENCE [LARGE SCALE GENOMIC DNA]</scope>
    <source>
        <strain evidence="6 7">CCBAU 25048</strain>
    </source>
</reference>
<dbReference type="Proteomes" id="UP000435802">
    <property type="component" value="Unassembled WGS sequence"/>
</dbReference>
<evidence type="ECO:0000256" key="4">
    <source>
        <dbReference type="SAM" id="MobiDB-lite"/>
    </source>
</evidence>
<feature type="domain" description="HTH marR-type" evidence="5">
    <location>
        <begin position="25"/>
        <end position="157"/>
    </location>
</feature>
<dbReference type="AlphaFoldDB" id="A0A6N8SED2"/>
<dbReference type="PROSITE" id="PS50995">
    <property type="entry name" value="HTH_MARR_2"/>
    <property type="match status" value="1"/>
</dbReference>
<dbReference type="InterPro" id="IPR000835">
    <property type="entry name" value="HTH_MarR-typ"/>
</dbReference>
<dbReference type="Pfam" id="PF12802">
    <property type="entry name" value="MarR_2"/>
    <property type="match status" value="1"/>
</dbReference>
<dbReference type="OrthoDB" id="8448256at2"/>
<dbReference type="InterPro" id="IPR036388">
    <property type="entry name" value="WH-like_DNA-bd_sf"/>
</dbReference>
<dbReference type="EMBL" id="WUMK01000007">
    <property type="protein sequence ID" value="MXN47425.1"/>
    <property type="molecule type" value="Genomic_DNA"/>
</dbReference>
<dbReference type="InterPro" id="IPR039422">
    <property type="entry name" value="MarR/SlyA-like"/>
</dbReference>
<dbReference type="PROSITE" id="PS01117">
    <property type="entry name" value="HTH_MARR_1"/>
    <property type="match status" value="1"/>
</dbReference>
<dbReference type="GO" id="GO:0006950">
    <property type="term" value="P:response to stress"/>
    <property type="evidence" value="ECO:0007669"/>
    <property type="project" value="TreeGrafter"/>
</dbReference>
<dbReference type="SMART" id="SM00347">
    <property type="entry name" value="HTH_MARR"/>
    <property type="match status" value="1"/>
</dbReference>
<keyword evidence="2" id="KW-0238">DNA-binding</keyword>
<evidence type="ECO:0000256" key="1">
    <source>
        <dbReference type="ARBA" id="ARBA00023015"/>
    </source>
</evidence>
<feature type="region of interest" description="Disordered" evidence="4">
    <location>
        <begin position="1"/>
        <end position="23"/>
    </location>
</feature>
<sequence>MGKKHKDGKDGKKVKKKKSHDDVSGAGLAAAVVNAARSMRTVLSRNLLATGLYAGQDGVILALSEDGGLTAGALATRLGVKAPTMTRTIGRLEAQGFVARQPDETDGRLTVVHLTEAGKASVEHITEASRLSEQQAAEGLSEKDVRNLLKLLRAMDENLHAALPEAPRNGEKPVADEI</sequence>
<keyword evidence="1" id="KW-0805">Transcription regulation</keyword>
<organism evidence="6 7">
    <name type="scientific">Shinella kummerowiae</name>
    <dbReference type="NCBI Taxonomy" id="417745"/>
    <lineage>
        <taxon>Bacteria</taxon>
        <taxon>Pseudomonadati</taxon>
        <taxon>Pseudomonadota</taxon>
        <taxon>Alphaproteobacteria</taxon>
        <taxon>Hyphomicrobiales</taxon>
        <taxon>Rhizobiaceae</taxon>
        <taxon>Shinella</taxon>
    </lineage>
</organism>
<dbReference type="InterPro" id="IPR023187">
    <property type="entry name" value="Tscrpt_reg_MarR-type_CS"/>
</dbReference>
<comment type="caution">
    <text evidence="6">The sequence shown here is derived from an EMBL/GenBank/DDBJ whole genome shotgun (WGS) entry which is preliminary data.</text>
</comment>
<evidence type="ECO:0000259" key="5">
    <source>
        <dbReference type="PROSITE" id="PS50995"/>
    </source>
</evidence>
<gene>
    <name evidence="6" type="ORF">GR138_19680</name>
</gene>
<dbReference type="Gene3D" id="1.10.10.10">
    <property type="entry name" value="Winged helix-like DNA-binding domain superfamily/Winged helix DNA-binding domain"/>
    <property type="match status" value="1"/>
</dbReference>
<dbReference type="GO" id="GO:0003677">
    <property type="term" value="F:DNA binding"/>
    <property type="evidence" value="ECO:0007669"/>
    <property type="project" value="UniProtKB-KW"/>
</dbReference>
<proteinExistence type="predicted"/>
<name>A0A6N8SED2_9HYPH</name>
<dbReference type="CDD" id="cd00090">
    <property type="entry name" value="HTH_ARSR"/>
    <property type="match status" value="1"/>
</dbReference>
<dbReference type="PANTHER" id="PTHR33164:SF43">
    <property type="entry name" value="HTH-TYPE TRANSCRIPTIONAL REPRESSOR YETL"/>
    <property type="match status" value="1"/>
</dbReference>
<dbReference type="InterPro" id="IPR011991">
    <property type="entry name" value="ArsR-like_HTH"/>
</dbReference>
<evidence type="ECO:0000313" key="6">
    <source>
        <dbReference type="EMBL" id="MXN47425.1"/>
    </source>
</evidence>
<dbReference type="SUPFAM" id="SSF46785">
    <property type="entry name" value="Winged helix' DNA-binding domain"/>
    <property type="match status" value="1"/>
</dbReference>
<evidence type="ECO:0000256" key="3">
    <source>
        <dbReference type="ARBA" id="ARBA00023163"/>
    </source>
</evidence>
<dbReference type="RefSeq" id="WP_160860945.1">
    <property type="nucleotide sequence ID" value="NZ_JAODWE010000012.1"/>
</dbReference>
<evidence type="ECO:0000256" key="2">
    <source>
        <dbReference type="ARBA" id="ARBA00023125"/>
    </source>
</evidence>
<accession>A0A6N8SED2</accession>
<dbReference type="PANTHER" id="PTHR33164">
    <property type="entry name" value="TRANSCRIPTIONAL REGULATOR, MARR FAMILY"/>
    <property type="match status" value="1"/>
</dbReference>
<dbReference type="PRINTS" id="PR00598">
    <property type="entry name" value="HTHMARR"/>
</dbReference>
<protein>
    <submittedName>
        <fullName evidence="6">MarR family transcriptional regulator</fullName>
    </submittedName>
</protein>
<keyword evidence="7" id="KW-1185">Reference proteome</keyword>